<keyword evidence="1" id="KW-0472">Membrane</keyword>
<gene>
    <name evidence="2" type="ORF">SAMN00777080_2417</name>
</gene>
<name>A0A1W2H5B2_9BACT</name>
<dbReference type="InterPro" id="IPR032466">
    <property type="entry name" value="Metal_Hydrolase"/>
</dbReference>
<dbReference type="Proteomes" id="UP000192333">
    <property type="component" value="Chromosome I"/>
</dbReference>
<dbReference type="GO" id="GO:0006508">
    <property type="term" value="P:proteolysis"/>
    <property type="evidence" value="ECO:0007669"/>
    <property type="project" value="InterPro"/>
</dbReference>
<evidence type="ECO:0000313" key="2">
    <source>
        <dbReference type="EMBL" id="SMD43808.1"/>
    </source>
</evidence>
<dbReference type="CDD" id="cd01301">
    <property type="entry name" value="rDP_like"/>
    <property type="match status" value="1"/>
</dbReference>
<dbReference type="STRING" id="758820.SAMN00777080_2417"/>
<dbReference type="AlphaFoldDB" id="A0A1W2H5B2"/>
<dbReference type="InterPro" id="IPR008257">
    <property type="entry name" value="Pept_M19"/>
</dbReference>
<proteinExistence type="predicted"/>
<dbReference type="Pfam" id="PF01244">
    <property type="entry name" value="Peptidase_M19"/>
    <property type="match status" value="1"/>
</dbReference>
<accession>A0A1W2H5B2</accession>
<dbReference type="Gene3D" id="3.20.20.140">
    <property type="entry name" value="Metal-dependent hydrolases"/>
    <property type="match status" value="1"/>
</dbReference>
<organism evidence="2 3">
    <name type="scientific">Aquiflexum balticum DSM 16537</name>
    <dbReference type="NCBI Taxonomy" id="758820"/>
    <lineage>
        <taxon>Bacteria</taxon>
        <taxon>Pseudomonadati</taxon>
        <taxon>Bacteroidota</taxon>
        <taxon>Cytophagia</taxon>
        <taxon>Cytophagales</taxon>
        <taxon>Cyclobacteriaceae</taxon>
        <taxon>Aquiflexum</taxon>
    </lineage>
</organism>
<evidence type="ECO:0000313" key="3">
    <source>
        <dbReference type="Proteomes" id="UP000192333"/>
    </source>
</evidence>
<keyword evidence="1" id="KW-0812">Transmembrane</keyword>
<feature type="transmembrane region" description="Helical" evidence="1">
    <location>
        <begin position="5"/>
        <end position="26"/>
    </location>
</feature>
<sequence>MRKGIYILICVFLIYWIATLFVPAIIEKVSNPVKSPPPHEVSKEASDLFNSLDFVADLHCDALLWGRDLSKRSDYGHVDFPRMQEGNIALQVFTIVSKSPKGQNMEINSADAMDNITFLNIAQGRPISNWFSLMNRTIYQSYKLREYSKNFNNEFILIKSKDDVLNLIEARKTNKKIIAGLLGIEGAHALEGDMQNLEEVYEAGVRLIGPMHFFDNEMGGSAHGVSGDGLTDFGKQVIKRMNELNMIIDMAHVSPKMFDDILEYSEKPVLVSHTGIRAVVNSPRNLSDEQIRKLAAKGGIVGIAFFDKVVGENEIEGIVASIKRVKNLVGIEHVALGSDYDGSVAVPFDILGFPIIVEALMQEGFSEDEIRAIMGENVKRFLLENL</sequence>
<dbReference type="GO" id="GO:0070573">
    <property type="term" value="F:metallodipeptidase activity"/>
    <property type="evidence" value="ECO:0007669"/>
    <property type="project" value="InterPro"/>
</dbReference>
<dbReference type="PANTHER" id="PTHR10443">
    <property type="entry name" value="MICROSOMAL DIPEPTIDASE"/>
    <property type="match status" value="1"/>
</dbReference>
<dbReference type="InterPro" id="IPR000180">
    <property type="entry name" value="Dipep_AS"/>
</dbReference>
<keyword evidence="1" id="KW-1133">Transmembrane helix</keyword>
<evidence type="ECO:0000256" key="1">
    <source>
        <dbReference type="SAM" id="Phobius"/>
    </source>
</evidence>
<dbReference type="RefSeq" id="WP_084120672.1">
    <property type="nucleotide sequence ID" value="NZ_LT838813.1"/>
</dbReference>
<dbReference type="PANTHER" id="PTHR10443:SF12">
    <property type="entry name" value="DIPEPTIDASE"/>
    <property type="match status" value="1"/>
</dbReference>
<dbReference type="SUPFAM" id="SSF51556">
    <property type="entry name" value="Metallo-dependent hydrolases"/>
    <property type="match status" value="1"/>
</dbReference>
<dbReference type="EMBL" id="LT838813">
    <property type="protein sequence ID" value="SMD43808.1"/>
    <property type="molecule type" value="Genomic_DNA"/>
</dbReference>
<dbReference type="OrthoDB" id="9804920at2"/>
<keyword evidence="3" id="KW-1185">Reference proteome</keyword>
<dbReference type="PROSITE" id="PS51365">
    <property type="entry name" value="RENAL_DIPEPTIDASE_2"/>
    <property type="match status" value="1"/>
</dbReference>
<reference evidence="3" key="1">
    <citation type="submission" date="2017-04" db="EMBL/GenBank/DDBJ databases">
        <authorList>
            <person name="Varghese N."/>
            <person name="Submissions S."/>
        </authorList>
    </citation>
    <scope>NUCLEOTIDE SEQUENCE [LARGE SCALE GENOMIC DNA]</scope>
    <source>
        <strain evidence="3">DSM 16537</strain>
    </source>
</reference>
<protein>
    <submittedName>
        <fullName evidence="2">Zn-dependent dipeptidase, dipeptidase homolog</fullName>
    </submittedName>
</protein>
<dbReference type="PROSITE" id="PS00869">
    <property type="entry name" value="RENAL_DIPEPTIDASE_1"/>
    <property type="match status" value="1"/>
</dbReference>